<dbReference type="STRING" id="1239962.C943_00814"/>
<dbReference type="InParanoid" id="M7XE41"/>
<organism evidence="1 2">
    <name type="scientific">Mariniradius saccharolyticus AK6</name>
    <dbReference type="NCBI Taxonomy" id="1239962"/>
    <lineage>
        <taxon>Bacteria</taxon>
        <taxon>Pseudomonadati</taxon>
        <taxon>Bacteroidota</taxon>
        <taxon>Cytophagia</taxon>
        <taxon>Cytophagales</taxon>
        <taxon>Cyclobacteriaceae</taxon>
        <taxon>Mariniradius</taxon>
    </lineage>
</organism>
<proteinExistence type="predicted"/>
<evidence type="ECO:0000313" key="2">
    <source>
        <dbReference type="Proteomes" id="UP000010953"/>
    </source>
</evidence>
<gene>
    <name evidence="1" type="ORF">C943_00814</name>
</gene>
<dbReference type="EMBL" id="AMZY02000011">
    <property type="protein sequence ID" value="EMS32808.1"/>
    <property type="molecule type" value="Genomic_DNA"/>
</dbReference>
<name>M7XE41_9BACT</name>
<comment type="caution">
    <text evidence="1">The sequence shown here is derived from an EMBL/GenBank/DDBJ whole genome shotgun (WGS) entry which is preliminary data.</text>
</comment>
<accession>M7XE41</accession>
<dbReference type="AlphaFoldDB" id="M7XE41"/>
<sequence>MESWGLIHFDYIRVVSALYTMENENRELLKEAAGLISSDLQTPISMQDWDEEALVRYLTPLVRGMLDRDFNRFLQICYRIDLGEKKLKTILAEAPPETLAETLARELVARQVQKILLRRKYSGH</sequence>
<protein>
    <submittedName>
        <fullName evidence="1">Uncharacterized protein</fullName>
    </submittedName>
</protein>
<dbReference type="Proteomes" id="UP000010953">
    <property type="component" value="Unassembled WGS sequence"/>
</dbReference>
<evidence type="ECO:0000313" key="1">
    <source>
        <dbReference type="EMBL" id="EMS32808.1"/>
    </source>
</evidence>
<keyword evidence="2" id="KW-1185">Reference proteome</keyword>
<reference evidence="1" key="1">
    <citation type="submission" date="2013-01" db="EMBL/GenBank/DDBJ databases">
        <title>Genome assembly of Mariniradius saccharolyticus AK6.</title>
        <authorList>
            <person name="Vaidya B."/>
            <person name="Khatri I."/>
            <person name="Tanuku N.R.S."/>
            <person name="Subramanian S."/>
            <person name="Pinnaka A."/>
        </authorList>
    </citation>
    <scope>NUCLEOTIDE SEQUENCE [LARGE SCALE GENOMIC DNA]</scope>
    <source>
        <strain evidence="1">AK6</strain>
    </source>
</reference>